<comment type="caution">
    <text evidence="1">The sequence shown here is derived from an EMBL/GenBank/DDBJ whole genome shotgun (WGS) entry which is preliminary data.</text>
</comment>
<sequence length="118" mass="13790">MARFNLQPKWSILLKNEAAMCNQNSPGKQYWCIACLPYRYNDKGQTSCHAFNFQPCFQVLGPRRTNCTCITLHKLPFEHINVKTHWSLGSNLFILQNSENPLEYAAESKNTIRHLMQW</sequence>
<dbReference type="Proteomes" id="UP001164929">
    <property type="component" value="Chromosome 7"/>
</dbReference>
<dbReference type="EMBL" id="JAQIZT010000007">
    <property type="protein sequence ID" value="KAJ6990124.1"/>
    <property type="molecule type" value="Genomic_DNA"/>
</dbReference>
<organism evidence="1 2">
    <name type="scientific">Populus alba x Populus x berolinensis</name>
    <dbReference type="NCBI Taxonomy" id="444605"/>
    <lineage>
        <taxon>Eukaryota</taxon>
        <taxon>Viridiplantae</taxon>
        <taxon>Streptophyta</taxon>
        <taxon>Embryophyta</taxon>
        <taxon>Tracheophyta</taxon>
        <taxon>Spermatophyta</taxon>
        <taxon>Magnoliopsida</taxon>
        <taxon>eudicotyledons</taxon>
        <taxon>Gunneridae</taxon>
        <taxon>Pentapetalae</taxon>
        <taxon>rosids</taxon>
        <taxon>fabids</taxon>
        <taxon>Malpighiales</taxon>
        <taxon>Salicaceae</taxon>
        <taxon>Saliceae</taxon>
        <taxon>Populus</taxon>
    </lineage>
</organism>
<proteinExistence type="predicted"/>
<dbReference type="AlphaFoldDB" id="A0AAD6VW73"/>
<protein>
    <submittedName>
        <fullName evidence="1">Uncharacterized protein</fullName>
    </submittedName>
</protein>
<name>A0AAD6VW73_9ROSI</name>
<keyword evidence="2" id="KW-1185">Reference proteome</keyword>
<gene>
    <name evidence="1" type="ORF">NC653_018606</name>
</gene>
<reference evidence="1" key="1">
    <citation type="journal article" date="2023" name="Mol. Ecol. Resour.">
        <title>Chromosome-level genome assembly of a triploid poplar Populus alba 'Berolinensis'.</title>
        <authorList>
            <person name="Chen S."/>
            <person name="Yu Y."/>
            <person name="Wang X."/>
            <person name="Wang S."/>
            <person name="Zhang T."/>
            <person name="Zhou Y."/>
            <person name="He R."/>
            <person name="Meng N."/>
            <person name="Wang Y."/>
            <person name="Liu W."/>
            <person name="Liu Z."/>
            <person name="Liu J."/>
            <person name="Guo Q."/>
            <person name="Huang H."/>
            <person name="Sederoff R.R."/>
            <person name="Wang G."/>
            <person name="Qu G."/>
            <person name="Chen S."/>
        </authorList>
    </citation>
    <scope>NUCLEOTIDE SEQUENCE</scope>
    <source>
        <strain evidence="1">SC-2020</strain>
    </source>
</reference>
<evidence type="ECO:0000313" key="2">
    <source>
        <dbReference type="Proteomes" id="UP001164929"/>
    </source>
</evidence>
<accession>A0AAD6VW73</accession>
<evidence type="ECO:0000313" key="1">
    <source>
        <dbReference type="EMBL" id="KAJ6990124.1"/>
    </source>
</evidence>